<evidence type="ECO:0000256" key="4">
    <source>
        <dbReference type="ARBA" id="ARBA00023204"/>
    </source>
</evidence>
<dbReference type="InterPro" id="IPR003180">
    <property type="entry name" value="MPG"/>
</dbReference>
<dbReference type="GO" id="GO:0003905">
    <property type="term" value="F:alkylbase DNA N-glycosylase activity"/>
    <property type="evidence" value="ECO:0007669"/>
    <property type="project" value="InterPro"/>
</dbReference>
<dbReference type="EMBL" id="AKFT01000005">
    <property type="protein sequence ID" value="EJF47731.1"/>
    <property type="molecule type" value="Genomic_DNA"/>
</dbReference>
<dbReference type="NCBIfam" id="TIGR00567">
    <property type="entry name" value="3mg"/>
    <property type="match status" value="1"/>
</dbReference>
<dbReference type="InterPro" id="IPR036995">
    <property type="entry name" value="MPG_sf"/>
</dbReference>
<keyword evidence="2" id="KW-0227">DNA damage</keyword>
<keyword evidence="3" id="KW-0378">Hydrolase</keyword>
<dbReference type="AlphaFoldDB" id="J0XG89"/>
<protein>
    <submittedName>
        <fullName evidence="5">DNA-3-methyladenine glycosylase</fullName>
    </submittedName>
</protein>
<dbReference type="PANTHER" id="PTHR10429:SF0">
    <property type="entry name" value="DNA-3-METHYLADENINE GLYCOSYLASE"/>
    <property type="match status" value="1"/>
</dbReference>
<dbReference type="InterPro" id="IPR011034">
    <property type="entry name" value="Formyl_transferase-like_C_sf"/>
</dbReference>
<comment type="caution">
    <text evidence="5">The sequence shown here is derived from an EMBL/GenBank/DDBJ whole genome shotgun (WGS) entry which is preliminary data.</text>
</comment>
<proteinExistence type="inferred from homology"/>
<evidence type="ECO:0000256" key="3">
    <source>
        <dbReference type="ARBA" id="ARBA00022801"/>
    </source>
</evidence>
<dbReference type="GO" id="GO:0006284">
    <property type="term" value="P:base-excision repair"/>
    <property type="evidence" value="ECO:0007669"/>
    <property type="project" value="InterPro"/>
</dbReference>
<evidence type="ECO:0000256" key="1">
    <source>
        <dbReference type="ARBA" id="ARBA00009232"/>
    </source>
</evidence>
<sequence>MPGGRDMAGGGSGLTPDVAEVLARDSLQAAPALLGAIVTTTSPEGTVSVRLTEVEAYRGEADPGSHAFRGRTARNASMFEAGGIIYVYFTYGMHHCVNVVTGPEGLSRAVLMRGGEVVAGVELARRRRPAARNDRDLARGPAR</sequence>
<dbReference type="Proteomes" id="UP000002941">
    <property type="component" value="Unassembled WGS sequence"/>
</dbReference>
<evidence type="ECO:0000256" key="2">
    <source>
        <dbReference type="ARBA" id="ARBA00022763"/>
    </source>
</evidence>
<keyword evidence="4" id="KW-0234">DNA repair</keyword>
<name>J0XG89_9ACTO</name>
<evidence type="ECO:0000313" key="5">
    <source>
        <dbReference type="EMBL" id="EJF47731.1"/>
    </source>
</evidence>
<dbReference type="SUPFAM" id="SSF50486">
    <property type="entry name" value="FMT C-terminal domain-like"/>
    <property type="match status" value="1"/>
</dbReference>
<dbReference type="eggNOG" id="COG2094">
    <property type="taxonomic scope" value="Bacteria"/>
</dbReference>
<gene>
    <name evidence="5" type="ORF">HMPREF1318_2505</name>
</gene>
<dbReference type="PANTHER" id="PTHR10429">
    <property type="entry name" value="DNA-3-METHYLADENINE GLYCOSYLASE"/>
    <property type="match status" value="1"/>
</dbReference>
<reference evidence="5 6" key="1">
    <citation type="submission" date="2012-05" db="EMBL/GenBank/DDBJ databases">
        <authorList>
            <person name="Harkins D.M."/>
            <person name="Madupu R."/>
            <person name="Durkin A.S."/>
            <person name="Torralba M."/>
            <person name="Methe B."/>
            <person name="Sutton G.G."/>
            <person name="Nelson K.E."/>
        </authorList>
    </citation>
    <scope>NUCLEOTIDE SEQUENCE [LARGE SCALE GENOMIC DNA]</scope>
    <source>
        <strain evidence="5 6">F0489</strain>
    </source>
</reference>
<comment type="similarity">
    <text evidence="1">Belongs to the DNA glycosylase MPG family.</text>
</comment>
<dbReference type="GO" id="GO:0003677">
    <property type="term" value="F:DNA binding"/>
    <property type="evidence" value="ECO:0007669"/>
    <property type="project" value="InterPro"/>
</dbReference>
<feature type="non-terminal residue" evidence="5">
    <location>
        <position position="143"/>
    </location>
</feature>
<dbReference type="Pfam" id="PF02245">
    <property type="entry name" value="Pur_DNA_glyco"/>
    <property type="match status" value="1"/>
</dbReference>
<keyword evidence="6" id="KW-1185">Reference proteome</keyword>
<dbReference type="Gene3D" id="3.10.300.10">
    <property type="entry name" value="Methylpurine-DNA glycosylase (MPG)"/>
    <property type="match status" value="1"/>
</dbReference>
<evidence type="ECO:0000313" key="6">
    <source>
        <dbReference type="Proteomes" id="UP000002941"/>
    </source>
</evidence>
<accession>J0XG89</accession>
<dbReference type="OrthoDB" id="9794313at2"/>
<organism evidence="5 6">
    <name type="scientific">Actinomyces massiliensis F0489</name>
    <dbReference type="NCBI Taxonomy" id="1125718"/>
    <lineage>
        <taxon>Bacteria</taxon>
        <taxon>Bacillati</taxon>
        <taxon>Actinomycetota</taxon>
        <taxon>Actinomycetes</taxon>
        <taxon>Actinomycetales</taxon>
        <taxon>Actinomycetaceae</taxon>
        <taxon>Actinomyces</taxon>
    </lineage>
</organism>